<dbReference type="SUPFAM" id="SSF55811">
    <property type="entry name" value="Nudix"/>
    <property type="match status" value="1"/>
</dbReference>
<dbReference type="InterPro" id="IPR015797">
    <property type="entry name" value="NUDIX_hydrolase-like_dom_sf"/>
</dbReference>
<name>A0ABT8C0H5_9VIBR</name>
<dbReference type="EC" id="3.6.-.-" evidence="2"/>
<dbReference type="CDD" id="cd02883">
    <property type="entry name" value="NUDIX_Hydrolase"/>
    <property type="match status" value="1"/>
</dbReference>
<dbReference type="Pfam" id="PF00293">
    <property type="entry name" value="NUDIX"/>
    <property type="match status" value="1"/>
</dbReference>
<organism evidence="2 3">
    <name type="scientific">Vibrio ostreicida</name>
    <dbReference type="NCBI Taxonomy" id="526588"/>
    <lineage>
        <taxon>Bacteria</taxon>
        <taxon>Pseudomonadati</taxon>
        <taxon>Pseudomonadota</taxon>
        <taxon>Gammaproteobacteria</taxon>
        <taxon>Vibrionales</taxon>
        <taxon>Vibrionaceae</taxon>
        <taxon>Vibrio</taxon>
    </lineage>
</organism>
<dbReference type="Gene3D" id="3.90.79.10">
    <property type="entry name" value="Nucleoside Triphosphate Pyrophosphohydrolase"/>
    <property type="match status" value="1"/>
</dbReference>
<evidence type="ECO:0000313" key="3">
    <source>
        <dbReference type="Proteomes" id="UP001238540"/>
    </source>
</evidence>
<gene>
    <name evidence="2" type="ORF">QWZ16_19315</name>
</gene>
<protein>
    <submittedName>
        <fullName evidence="2">NUDIX hydrolase</fullName>
        <ecNumber evidence="2">3.6.-.-</ecNumber>
    </submittedName>
</protein>
<proteinExistence type="predicted"/>
<keyword evidence="3" id="KW-1185">Reference proteome</keyword>
<dbReference type="EMBL" id="JAUFQC010000027">
    <property type="protein sequence ID" value="MDN3611750.1"/>
    <property type="molecule type" value="Genomic_DNA"/>
</dbReference>
<dbReference type="InterPro" id="IPR000086">
    <property type="entry name" value="NUDIX_hydrolase_dom"/>
</dbReference>
<dbReference type="PROSITE" id="PS51462">
    <property type="entry name" value="NUDIX"/>
    <property type="match status" value="1"/>
</dbReference>
<evidence type="ECO:0000259" key="1">
    <source>
        <dbReference type="PROSITE" id="PS51462"/>
    </source>
</evidence>
<sequence>MKHLSMAVVIRQGKVLIQERDRGLQGRVVEFPGGYVEYDESGTDAALRVLFEETGLNDVSHVATYSDINEFGGRIYYVLLRQITADEPIASDVSRQQTFHWYQPDQIPSEKFHAADCRFIRDQLVTHVQRDLHQMA</sequence>
<accession>A0ABT8C0H5</accession>
<keyword evidence="2" id="KW-0378">Hydrolase</keyword>
<dbReference type="RefSeq" id="WP_076590334.1">
    <property type="nucleotide sequence ID" value="NZ_JABEYA020000008.1"/>
</dbReference>
<dbReference type="Proteomes" id="UP001238540">
    <property type="component" value="Unassembled WGS sequence"/>
</dbReference>
<feature type="domain" description="Nudix hydrolase" evidence="1">
    <location>
        <begin position="1"/>
        <end position="125"/>
    </location>
</feature>
<dbReference type="GO" id="GO:0016787">
    <property type="term" value="F:hydrolase activity"/>
    <property type="evidence" value="ECO:0007669"/>
    <property type="project" value="UniProtKB-KW"/>
</dbReference>
<evidence type="ECO:0000313" key="2">
    <source>
        <dbReference type="EMBL" id="MDN3611750.1"/>
    </source>
</evidence>
<reference evidence="3" key="1">
    <citation type="journal article" date="2019" name="Int. J. Syst. Evol. Microbiol.">
        <title>The Global Catalogue of Microorganisms (GCM) 10K type strain sequencing project: providing services to taxonomists for standard genome sequencing and annotation.</title>
        <authorList>
            <consortium name="The Broad Institute Genomics Platform"/>
            <consortium name="The Broad Institute Genome Sequencing Center for Infectious Disease"/>
            <person name="Wu L."/>
            <person name="Ma J."/>
        </authorList>
    </citation>
    <scope>NUCLEOTIDE SEQUENCE [LARGE SCALE GENOMIC DNA]</scope>
    <source>
        <strain evidence="3">CECT 7398</strain>
    </source>
</reference>
<comment type="caution">
    <text evidence="2">The sequence shown here is derived from an EMBL/GenBank/DDBJ whole genome shotgun (WGS) entry which is preliminary data.</text>
</comment>